<protein>
    <submittedName>
        <fullName evidence="2">DUF3578 domain-containing protein</fullName>
    </submittedName>
</protein>
<dbReference type="Gene3D" id="3.30.920.90">
    <property type="match status" value="1"/>
</dbReference>
<dbReference type="REBASE" id="764522">
    <property type="entry name" value="NspDKMcrBCP"/>
</dbReference>
<dbReference type="EMBL" id="CP116968">
    <property type="protein sequence ID" value="WNM63367.1"/>
    <property type="molecule type" value="Genomic_DNA"/>
</dbReference>
<dbReference type="SUPFAM" id="SSF52540">
    <property type="entry name" value="P-loop containing nucleoside triphosphate hydrolases"/>
    <property type="match status" value="1"/>
</dbReference>
<dbReference type="InterPro" id="IPR003593">
    <property type="entry name" value="AAA+_ATPase"/>
</dbReference>
<dbReference type="GO" id="GO:0005524">
    <property type="term" value="F:ATP binding"/>
    <property type="evidence" value="ECO:0007669"/>
    <property type="project" value="InterPro"/>
</dbReference>
<evidence type="ECO:0000259" key="1">
    <source>
        <dbReference type="SMART" id="SM00382"/>
    </source>
</evidence>
<dbReference type="Proteomes" id="UP001302494">
    <property type="component" value="Chromosome"/>
</dbReference>
<dbReference type="Gene3D" id="3.40.50.300">
    <property type="entry name" value="P-loop containing nucleotide triphosphate hydrolases"/>
    <property type="match status" value="1"/>
</dbReference>
<proteinExistence type="predicted"/>
<evidence type="ECO:0000313" key="3">
    <source>
        <dbReference type="Proteomes" id="UP001302494"/>
    </source>
</evidence>
<dbReference type="SMART" id="SM00382">
    <property type="entry name" value="AAA"/>
    <property type="match status" value="1"/>
</dbReference>
<dbReference type="AlphaFoldDB" id="A0AA96GL84"/>
<dbReference type="PANTHER" id="PTHR37291:SF1">
    <property type="entry name" value="TYPE IV METHYL-DIRECTED RESTRICTION ENZYME ECOKMCRB SUBUNIT"/>
    <property type="match status" value="1"/>
</dbReference>
<dbReference type="RefSeq" id="WP_312747916.1">
    <property type="nucleotide sequence ID" value="NZ_CP116968.1"/>
</dbReference>
<dbReference type="KEGG" id="nneo:PQG83_06320"/>
<sequence>MSIRNGVIKIANEYLEAKTQPLRAHPLAAFIRDALPKEIGHAVNRTGDEQQLIVQGTKLPGNWASVPWIGIMDTRLTDSIQRGIYVVLLFAEDMRTVFFSLAMGVQNTSRRTQASWLRQIPNDFPPPEGFATGPLPSGSLAAQGIGARYEQAVVYFKKYPRTELPDEIKLEADLLVICNLLRRIGDSGQYRIANADEQPEVISITIQGRDFQFSADDVEHAFAKTTEPQWKDRPGVEPYWHVIVGDESKPVKAVFRNLPGVSEGFDFTKDAAARAFERLSFEIINIKQDPMVGELCLLGTWTDVDEEDAVQVRAAIASKSAWASWWSFPIREEFHSKLQQPFYFYVNAGKQSFPFRMKVEQFQTSRGNEGMASPWPEITDAECVGKLRAGPKNSEVFKTWLYVTEFESLAPPLTLDSFDPALGSKRTALLNQSAFGYAYRKNSVANELAQHPQIPLNLILYGPPGTGKTHWMRQKFADYTNEPSDVDHETWIQELLTNYGWRPVIAASLAELKHPARVPEIRDHPWVQAKTKQRGRTAAAVHATLWGYLQEHTPETVPAVKTSIRRPPFIFSKRGSGEWELQPDWQELDEESAELARLLQAGPSGAMEPIRRYRVVTFHPSFSYEDFIRGIRPVATTEDGSTQFRIVDGVFKQICDEARANPSKRYALFIDEINRSNIAKVFGELITLIEPDKRAVFDAKGRLIKGMTVQLPGSEGADVAEPPFGVPANLDIFGTMNTADRSIALLDIALRRRFDFQEMEPNYTVLDRLVGNVHLGALLRRLNDRLEYLLDRDHRIGHAYLIPVDSLANLRRAFSMQIIPLLQEYFFDDMGRVAMILATSPKTPPFVEYERLSHGQLFPGTRAKGLPLERSRYLVGLESSWTEESFLGVYELPAGSVEEEGEPA</sequence>
<dbReference type="InterPro" id="IPR052934">
    <property type="entry name" value="Methyl-DNA_Rec/Restrict_Enz"/>
</dbReference>
<accession>A0AA96GL84</accession>
<dbReference type="InterPro" id="IPR021961">
    <property type="entry name" value="McrB_DNA-bd"/>
</dbReference>
<gene>
    <name evidence="2" type="ORF">PQG83_06320</name>
</gene>
<dbReference type="InterPro" id="IPR011704">
    <property type="entry name" value="ATPase_dyneun-rel_AAA"/>
</dbReference>
<dbReference type="Pfam" id="PF07728">
    <property type="entry name" value="AAA_5"/>
    <property type="match status" value="1"/>
</dbReference>
<evidence type="ECO:0000313" key="2">
    <source>
        <dbReference type="EMBL" id="WNM63367.1"/>
    </source>
</evidence>
<reference evidence="2 3" key="1">
    <citation type="submission" date="2023-01" db="EMBL/GenBank/DDBJ databases">
        <title>Cultivation and genomic characterization of new, ubiquitous marine nitrite-oxidizing bacteria from the Nitrospirales.</title>
        <authorList>
            <person name="Mueller A.J."/>
            <person name="Daebeler A."/>
            <person name="Herbold C.W."/>
            <person name="Kirkegaard R.H."/>
            <person name="Daims H."/>
        </authorList>
    </citation>
    <scope>NUCLEOTIDE SEQUENCE [LARGE SCALE GENOMIC DNA]</scope>
    <source>
        <strain evidence="2 3">DK</strain>
    </source>
</reference>
<dbReference type="Pfam" id="PF12102">
    <property type="entry name" value="MrcB_N"/>
    <property type="match status" value="1"/>
</dbReference>
<dbReference type="PANTHER" id="PTHR37291">
    <property type="entry name" value="5-METHYLCYTOSINE-SPECIFIC RESTRICTION ENZYME B"/>
    <property type="match status" value="1"/>
</dbReference>
<dbReference type="GO" id="GO:0016887">
    <property type="term" value="F:ATP hydrolysis activity"/>
    <property type="evidence" value="ECO:0007669"/>
    <property type="project" value="InterPro"/>
</dbReference>
<organism evidence="2 3">
    <name type="scientific">Candidatus Nitrospira neomarina</name>
    <dbReference type="NCBI Taxonomy" id="3020899"/>
    <lineage>
        <taxon>Bacteria</taxon>
        <taxon>Pseudomonadati</taxon>
        <taxon>Nitrospirota</taxon>
        <taxon>Nitrospiria</taxon>
        <taxon>Nitrospirales</taxon>
        <taxon>Nitrospiraceae</taxon>
        <taxon>Nitrospira</taxon>
    </lineage>
</organism>
<name>A0AA96GL84_9BACT</name>
<keyword evidence="3" id="KW-1185">Reference proteome</keyword>
<dbReference type="InterPro" id="IPR027417">
    <property type="entry name" value="P-loop_NTPase"/>
</dbReference>
<feature type="domain" description="AAA+ ATPase" evidence="1">
    <location>
        <begin position="454"/>
        <end position="764"/>
    </location>
</feature>